<evidence type="ECO:0000256" key="7">
    <source>
        <dbReference type="ARBA" id="ARBA00023211"/>
    </source>
</evidence>
<dbReference type="SUPFAM" id="SSF55811">
    <property type="entry name" value="Nudix"/>
    <property type="match status" value="1"/>
</dbReference>
<dbReference type="RefSeq" id="WP_229719195.1">
    <property type="nucleotide sequence ID" value="NZ_BMMH01000034.1"/>
</dbReference>
<dbReference type="PANTHER" id="PTHR10885">
    <property type="entry name" value="ISOPENTENYL-DIPHOSPHATE DELTA-ISOMERASE"/>
    <property type="match status" value="1"/>
</dbReference>
<feature type="binding site" evidence="10">
    <location>
        <position position="48"/>
    </location>
    <ligand>
        <name>Mn(2+)</name>
        <dbReference type="ChEBI" id="CHEBI:29035"/>
    </ligand>
</feature>
<keyword evidence="13" id="KW-1185">Reference proteome</keyword>
<dbReference type="GO" id="GO:0050992">
    <property type="term" value="P:dimethylallyl diphosphate biosynthetic process"/>
    <property type="evidence" value="ECO:0007669"/>
    <property type="project" value="UniProtKB-UniRule"/>
</dbReference>
<keyword evidence="7 10" id="KW-0464">Manganese</keyword>
<keyword evidence="4 10" id="KW-0963">Cytoplasm</keyword>
<evidence type="ECO:0000259" key="11">
    <source>
        <dbReference type="PROSITE" id="PS51462"/>
    </source>
</evidence>
<keyword evidence="9 10" id="KW-0413">Isomerase</keyword>
<sequence>MTDPTLPPAHPAAAVDRETLPVELVDSAGNTVGSCPVAEAHRAPGLPHRAFSVLIFDTAGRTLLQQRAPGKTRFPARWSNTCCGHPAPGIAVAEAAGIRLSEEMGLRVPLTEVGVYSYRAGDPRTGFVEDEWDHVLVGLLDGSRPDPDPAEVADYRWVRPEELRDRLREDPDDFSPWLAGVLEIAAAAPPVRA</sequence>
<dbReference type="Gene3D" id="3.90.79.10">
    <property type="entry name" value="Nucleoside Triphosphate Pyrophosphohydrolase"/>
    <property type="match status" value="1"/>
</dbReference>
<feature type="active site" evidence="10">
    <location>
        <position position="131"/>
    </location>
</feature>
<feature type="binding site" evidence="10">
    <location>
        <position position="103"/>
    </location>
    <ligand>
        <name>Mg(2+)</name>
        <dbReference type="ChEBI" id="CHEBI:18420"/>
    </ligand>
</feature>
<reference evidence="12" key="2">
    <citation type="submission" date="2020-09" db="EMBL/GenBank/DDBJ databases">
        <authorList>
            <person name="Sun Q."/>
            <person name="Zhou Y."/>
        </authorList>
    </citation>
    <scope>NUCLEOTIDE SEQUENCE</scope>
    <source>
        <strain evidence="12">CGMCC 4.3508</strain>
    </source>
</reference>
<evidence type="ECO:0000313" key="12">
    <source>
        <dbReference type="EMBL" id="GGL43838.1"/>
    </source>
</evidence>
<dbReference type="NCBIfam" id="NF002995">
    <property type="entry name" value="PRK03759.1"/>
    <property type="match status" value="1"/>
</dbReference>
<evidence type="ECO:0000256" key="9">
    <source>
        <dbReference type="ARBA" id="ARBA00023235"/>
    </source>
</evidence>
<dbReference type="CDD" id="cd02885">
    <property type="entry name" value="NUDIX_IPP_Isomerase"/>
    <property type="match status" value="1"/>
</dbReference>
<keyword evidence="6 10" id="KW-0460">Magnesium</keyword>
<comment type="similarity">
    <text evidence="2 10">Belongs to the IPP isomerase type 1 family.</text>
</comment>
<organism evidence="12 13">
    <name type="scientific">Nocardia jinanensis</name>
    <dbReference type="NCBI Taxonomy" id="382504"/>
    <lineage>
        <taxon>Bacteria</taxon>
        <taxon>Bacillati</taxon>
        <taxon>Actinomycetota</taxon>
        <taxon>Actinomycetes</taxon>
        <taxon>Mycobacteriales</taxon>
        <taxon>Nocardiaceae</taxon>
        <taxon>Nocardia</taxon>
    </lineage>
</organism>
<evidence type="ECO:0000256" key="5">
    <source>
        <dbReference type="ARBA" id="ARBA00022723"/>
    </source>
</evidence>
<dbReference type="AlphaFoldDB" id="A0A917RZA6"/>
<dbReference type="EMBL" id="BMMH01000034">
    <property type="protein sequence ID" value="GGL43838.1"/>
    <property type="molecule type" value="Genomic_DNA"/>
</dbReference>
<protein>
    <recommendedName>
        <fullName evidence="3 10">Isopentenyl-diphosphate Delta-isomerase</fullName>
        <shortName evidence="10">IPP isomerase</shortName>
        <ecNumber evidence="3 10">5.3.3.2</ecNumber>
    </recommendedName>
    <alternativeName>
        <fullName evidence="10">IPP:DMAPP isomerase</fullName>
    </alternativeName>
    <alternativeName>
        <fullName evidence="10">Isopentenyl pyrophosphate isomerase</fullName>
    </alternativeName>
</protein>
<feature type="binding site" evidence="10">
    <location>
        <position position="131"/>
    </location>
    <ligand>
        <name>Mn(2+)</name>
        <dbReference type="ChEBI" id="CHEBI:29035"/>
    </ligand>
</feature>
<feature type="active site" evidence="10">
    <location>
        <position position="83"/>
    </location>
</feature>
<evidence type="ECO:0000256" key="6">
    <source>
        <dbReference type="ARBA" id="ARBA00022842"/>
    </source>
</evidence>
<dbReference type="GO" id="GO:0009240">
    <property type="term" value="P:isopentenyl diphosphate biosynthetic process"/>
    <property type="evidence" value="ECO:0007669"/>
    <property type="project" value="TreeGrafter"/>
</dbReference>
<dbReference type="GO" id="GO:0005737">
    <property type="term" value="C:cytoplasm"/>
    <property type="evidence" value="ECO:0007669"/>
    <property type="project" value="UniProtKB-SubCell"/>
</dbReference>
<evidence type="ECO:0000256" key="1">
    <source>
        <dbReference type="ARBA" id="ARBA00004826"/>
    </source>
</evidence>
<feature type="binding site" evidence="10">
    <location>
        <position position="41"/>
    </location>
    <ligand>
        <name>Mn(2+)</name>
        <dbReference type="ChEBI" id="CHEBI:29035"/>
    </ligand>
</feature>
<comment type="cofactor">
    <cofactor evidence="10">
        <name>Mn(2+)</name>
        <dbReference type="ChEBI" id="CHEBI:29035"/>
    </cofactor>
    <text evidence="10">Binds 1 Mn(2+) ion per subunit.</text>
</comment>
<reference evidence="12" key="1">
    <citation type="journal article" date="2014" name="Int. J. Syst. Evol. Microbiol.">
        <title>Complete genome sequence of Corynebacterium casei LMG S-19264T (=DSM 44701T), isolated from a smear-ripened cheese.</title>
        <authorList>
            <consortium name="US DOE Joint Genome Institute (JGI-PGF)"/>
            <person name="Walter F."/>
            <person name="Albersmeier A."/>
            <person name="Kalinowski J."/>
            <person name="Ruckert C."/>
        </authorList>
    </citation>
    <scope>NUCLEOTIDE SEQUENCE</scope>
    <source>
        <strain evidence="12">CGMCC 4.3508</strain>
    </source>
</reference>
<dbReference type="PIRSF" id="PIRSF018427">
    <property type="entry name" value="Isopntndiph_ism"/>
    <property type="match status" value="1"/>
</dbReference>
<evidence type="ECO:0000256" key="10">
    <source>
        <dbReference type="HAMAP-Rule" id="MF_00202"/>
    </source>
</evidence>
<comment type="subcellular location">
    <subcellularLocation>
        <location evidence="10">Cytoplasm</location>
    </subcellularLocation>
</comment>
<evidence type="ECO:0000256" key="8">
    <source>
        <dbReference type="ARBA" id="ARBA00023229"/>
    </source>
</evidence>
<comment type="cofactor">
    <cofactor evidence="10">
        <name>Mg(2+)</name>
        <dbReference type="ChEBI" id="CHEBI:18420"/>
    </cofactor>
    <text evidence="10">Binds 1 Mg(2+) ion per subunit. The magnesium ion binds only when substrate is bound.</text>
</comment>
<dbReference type="NCBIfam" id="TIGR02150">
    <property type="entry name" value="IPP_isom_1"/>
    <property type="match status" value="1"/>
</dbReference>
<comment type="caution">
    <text evidence="12">The sequence shown here is derived from an EMBL/GenBank/DDBJ whole genome shotgun (WGS) entry which is preliminary data.</text>
</comment>
<feature type="binding site" evidence="10">
    <location>
        <position position="85"/>
    </location>
    <ligand>
        <name>Mn(2+)</name>
        <dbReference type="ChEBI" id="CHEBI:29035"/>
    </ligand>
</feature>
<accession>A0A917RZA6</accession>
<dbReference type="HAMAP" id="MF_00202">
    <property type="entry name" value="Idi"/>
    <property type="match status" value="1"/>
</dbReference>
<dbReference type="InterPro" id="IPR015797">
    <property type="entry name" value="NUDIX_hydrolase-like_dom_sf"/>
</dbReference>
<evidence type="ECO:0000313" key="13">
    <source>
        <dbReference type="Proteomes" id="UP000638263"/>
    </source>
</evidence>
<dbReference type="PANTHER" id="PTHR10885:SF0">
    <property type="entry name" value="ISOPENTENYL-DIPHOSPHATE DELTA-ISOMERASE"/>
    <property type="match status" value="1"/>
</dbReference>
<evidence type="ECO:0000256" key="3">
    <source>
        <dbReference type="ARBA" id="ARBA00012057"/>
    </source>
</evidence>
<name>A0A917RZA6_9NOCA</name>
<dbReference type="PROSITE" id="PS51462">
    <property type="entry name" value="NUDIX"/>
    <property type="match status" value="1"/>
</dbReference>
<dbReference type="InterPro" id="IPR011876">
    <property type="entry name" value="IsopentenylPP_isomerase_typ1"/>
</dbReference>
<comment type="function">
    <text evidence="10">Catalyzes the 1,3-allylic rearrangement of the homoallylic substrate isopentenyl (IPP) to its highly electrophilic allylic isomer, dimethylallyl diphosphate (DMAPP).</text>
</comment>
<dbReference type="GO" id="GO:0004452">
    <property type="term" value="F:isopentenyl-diphosphate delta-isomerase activity"/>
    <property type="evidence" value="ECO:0007669"/>
    <property type="project" value="UniProtKB-UniRule"/>
</dbReference>
<evidence type="ECO:0000256" key="2">
    <source>
        <dbReference type="ARBA" id="ARBA00007579"/>
    </source>
</evidence>
<dbReference type="EC" id="5.3.3.2" evidence="3 10"/>
<dbReference type="InterPro" id="IPR056375">
    <property type="entry name" value="Idi_bact"/>
</dbReference>
<dbReference type="Proteomes" id="UP000638263">
    <property type="component" value="Unassembled WGS sequence"/>
</dbReference>
<evidence type="ECO:0000256" key="4">
    <source>
        <dbReference type="ARBA" id="ARBA00022490"/>
    </source>
</evidence>
<keyword evidence="5 10" id="KW-0479">Metal-binding</keyword>
<feature type="binding site" evidence="10">
    <location>
        <position position="129"/>
    </location>
    <ligand>
        <name>Mn(2+)</name>
        <dbReference type="ChEBI" id="CHEBI:29035"/>
    </ligand>
</feature>
<comment type="catalytic activity">
    <reaction evidence="10">
        <text>isopentenyl diphosphate = dimethylallyl diphosphate</text>
        <dbReference type="Rhea" id="RHEA:23284"/>
        <dbReference type="ChEBI" id="CHEBI:57623"/>
        <dbReference type="ChEBI" id="CHEBI:128769"/>
        <dbReference type="EC" id="5.3.3.2"/>
    </reaction>
</comment>
<dbReference type="InterPro" id="IPR000086">
    <property type="entry name" value="NUDIX_hydrolase_dom"/>
</dbReference>
<comment type="pathway">
    <text evidence="1 10">Isoprenoid biosynthesis; dimethylallyl diphosphate biosynthesis; dimethylallyl diphosphate from isopentenyl diphosphate: step 1/1.</text>
</comment>
<dbReference type="Pfam" id="PF00293">
    <property type="entry name" value="NUDIX"/>
    <property type="match status" value="1"/>
</dbReference>
<keyword evidence="8 10" id="KW-0414">Isoprene biosynthesis</keyword>
<feature type="domain" description="Nudix hydrolase" evidence="11">
    <location>
        <begin position="46"/>
        <end position="180"/>
    </location>
</feature>
<proteinExistence type="inferred from homology"/>
<dbReference type="GO" id="GO:0046872">
    <property type="term" value="F:metal ion binding"/>
    <property type="evidence" value="ECO:0007669"/>
    <property type="project" value="UniProtKB-KW"/>
</dbReference>
<gene>
    <name evidence="10 12" type="primary">idi</name>
    <name evidence="12" type="ORF">GCM10011588_68260</name>
</gene>